<organism evidence="4 5">
    <name type="scientific">Vibrio cholerae serotype O1 (strain ATCC 39541 / Classical Ogawa 395 / O395)</name>
    <dbReference type="NCBI Taxonomy" id="345073"/>
    <lineage>
        <taxon>Bacteria</taxon>
        <taxon>Pseudomonadati</taxon>
        <taxon>Pseudomonadota</taxon>
        <taxon>Gammaproteobacteria</taxon>
        <taxon>Vibrionales</taxon>
        <taxon>Vibrionaceae</taxon>
        <taxon>Vibrio</taxon>
    </lineage>
</organism>
<protein>
    <recommendedName>
        <fullName evidence="3">Solute-binding protein family 3/N-terminal domain-containing protein</fullName>
    </recommendedName>
</protein>
<dbReference type="eggNOG" id="COG0834">
    <property type="taxonomic scope" value="Bacteria"/>
</dbReference>
<evidence type="ECO:0000259" key="3">
    <source>
        <dbReference type="Pfam" id="PF00497"/>
    </source>
</evidence>
<evidence type="ECO:0000313" key="5">
    <source>
        <dbReference type="Proteomes" id="UP000000249"/>
    </source>
</evidence>
<comment type="similarity">
    <text evidence="1">Belongs to the bacterial solute-binding protein 3 family.</text>
</comment>
<dbReference type="Proteomes" id="UP000000249">
    <property type="component" value="Chromosome 1"/>
</dbReference>
<reference evidence="4 5" key="1">
    <citation type="submission" date="2007-03" db="EMBL/GenBank/DDBJ databases">
        <authorList>
            <person name="Heidelberg J."/>
        </authorList>
    </citation>
    <scope>NUCLEOTIDE SEQUENCE [LARGE SCALE GENOMIC DNA]</scope>
    <source>
        <strain evidence="5">ATCC 39541 / Classical Ogawa 395 / O395</strain>
    </source>
</reference>
<dbReference type="Gene3D" id="3.40.190.10">
    <property type="entry name" value="Periplasmic binding protein-like II"/>
    <property type="match status" value="2"/>
</dbReference>
<feature type="domain" description="Solute-binding protein family 3/N-terminal" evidence="3">
    <location>
        <begin position="64"/>
        <end position="199"/>
    </location>
</feature>
<accession>A0A0H3AMP7</accession>
<evidence type="ECO:0000313" key="4">
    <source>
        <dbReference type="EMBL" id="ABQ21650.1"/>
    </source>
</evidence>
<evidence type="ECO:0000256" key="1">
    <source>
        <dbReference type="ARBA" id="ARBA00010333"/>
    </source>
</evidence>
<dbReference type="Pfam" id="PF00497">
    <property type="entry name" value="SBP_bac_3"/>
    <property type="match status" value="1"/>
</dbReference>
<sequence>MTVRSQLTHYSKTSLDHQGTVMLSNGYLKRYVRCCLLIIGLCPALLYAQSSPNAEDKLVRIASGEWPPFIGSDLPNYGFVGEIITQAFTKQGYQVEFQFLPWARAYAETQRGLYDATAIWMHSAEREIDFFYSLPVSQEEFVFFYPVKKPFDWKTLSDLAPYKLGGVLAYSYGKELDALLDSGVLTMERDGLAAKNLEKLAKGRVDLVPEEKHIGYYLINQQIPHLQDLITHHPTPFLTNSNYLLFPKQSARSQELLGVFNHYLVQTQKKKKKQ</sequence>
<proteinExistence type="inferred from homology"/>
<dbReference type="KEGG" id="vco:VC0395_A1200"/>
<keyword evidence="2" id="KW-0732">Signal</keyword>
<dbReference type="PANTHER" id="PTHR35936:SF25">
    <property type="entry name" value="ABC TRANSPORTER SUBSTRATE-BINDING PROTEIN"/>
    <property type="match status" value="1"/>
</dbReference>
<name>A0A0H3AMP7_VIBC3</name>
<evidence type="ECO:0000256" key="2">
    <source>
        <dbReference type="ARBA" id="ARBA00022729"/>
    </source>
</evidence>
<dbReference type="SUPFAM" id="SSF53850">
    <property type="entry name" value="Periplasmic binding protein-like II"/>
    <property type="match status" value="1"/>
</dbReference>
<dbReference type="OrthoDB" id="5296159at2"/>
<dbReference type="InterPro" id="IPR001638">
    <property type="entry name" value="Solute-binding_3/MltF_N"/>
</dbReference>
<dbReference type="PANTHER" id="PTHR35936">
    <property type="entry name" value="MEMBRANE-BOUND LYTIC MUREIN TRANSGLYCOSYLASE F"/>
    <property type="match status" value="1"/>
</dbReference>
<dbReference type="KEGG" id="vcr:VC395_1714"/>
<gene>
    <name evidence="4" type="ordered locus">VC0395_A1200</name>
</gene>
<dbReference type="EMBL" id="CP000627">
    <property type="protein sequence ID" value="ABQ21650.1"/>
    <property type="molecule type" value="Genomic_DNA"/>
</dbReference>
<dbReference type="PATRIC" id="fig|345073.21.peg.1658"/>
<dbReference type="AlphaFoldDB" id="A0A0H3AMP7"/>